<reference evidence="1 2" key="1">
    <citation type="submission" date="2017-09" db="EMBL/GenBank/DDBJ databases">
        <title>The diverse metabolic capabilities of V. boronicumulans make it an excellent choice for continued studies on novel biodegradation.</title>
        <authorList>
            <person name="Sun S."/>
        </authorList>
    </citation>
    <scope>NUCLEOTIDE SEQUENCE [LARGE SCALE GENOMIC DNA]</scope>
    <source>
        <strain evidence="1 2">J1</strain>
    </source>
</reference>
<organism evidence="1 2">
    <name type="scientific">Variovorax boronicumulans</name>
    <dbReference type="NCBI Taxonomy" id="436515"/>
    <lineage>
        <taxon>Bacteria</taxon>
        <taxon>Pseudomonadati</taxon>
        <taxon>Pseudomonadota</taxon>
        <taxon>Betaproteobacteria</taxon>
        <taxon>Burkholderiales</taxon>
        <taxon>Comamonadaceae</taxon>
        <taxon>Variovorax</taxon>
    </lineage>
</organism>
<dbReference type="Proteomes" id="UP000217154">
    <property type="component" value="Chromosome"/>
</dbReference>
<dbReference type="AlphaFoldDB" id="A0A250DSM6"/>
<sequence>MKKPLFSLATLAAAAFVFSGAAHAHFVWLEPAAGGEAKAYFGEWADDLRETEAGHLKLVSAPRGIAADGKQTPATRHADHFVVKADASGDARLVGAYVSDKGVASLYQARTGRTETVARHTLELVPQAANSNSFTLLLAGKPLPKAEVVVFGPPKWEKKFTTDDAGQVTLQTPWPGQYVVEVNHTDKDGKGSWDGKPYTQTRHVATLSFVVR</sequence>
<evidence type="ECO:0000313" key="1">
    <source>
        <dbReference type="EMBL" id="ATA57009.1"/>
    </source>
</evidence>
<dbReference type="EMBL" id="CP023284">
    <property type="protein sequence ID" value="ATA57009.1"/>
    <property type="molecule type" value="Genomic_DNA"/>
</dbReference>
<proteinExistence type="predicted"/>
<name>A0A250DSM6_9BURK</name>
<protein>
    <submittedName>
        <fullName evidence="1">Uncharacterized protein</fullName>
    </submittedName>
</protein>
<dbReference type="InterPro" id="IPR019613">
    <property type="entry name" value="DUF4198"/>
</dbReference>
<accession>A0A250DSM6</accession>
<gene>
    <name evidence="1" type="ORF">CKY39_30150</name>
</gene>
<dbReference type="Pfam" id="PF10670">
    <property type="entry name" value="DUF4198"/>
    <property type="match status" value="1"/>
</dbReference>
<dbReference type="KEGG" id="vbo:CKY39_30150"/>
<dbReference type="SUPFAM" id="SSF49478">
    <property type="entry name" value="Cna protein B-type domain"/>
    <property type="match status" value="1"/>
</dbReference>
<evidence type="ECO:0000313" key="2">
    <source>
        <dbReference type="Proteomes" id="UP000217154"/>
    </source>
</evidence>
<dbReference type="RefSeq" id="WP_095747033.1">
    <property type="nucleotide sequence ID" value="NZ_BKDI01000007.1"/>
</dbReference>